<evidence type="ECO:0000313" key="2">
    <source>
        <dbReference type="EMBL" id="VVJ16233.1"/>
    </source>
</evidence>
<accession>A0A6I8LGK8</accession>
<dbReference type="RefSeq" id="WP_155541603.1">
    <property type="nucleotide sequence ID" value="NZ_CABVGP010000001.1"/>
</dbReference>
<evidence type="ECO:0000256" key="1">
    <source>
        <dbReference type="SAM" id="Phobius"/>
    </source>
</evidence>
<evidence type="ECO:0000313" key="3">
    <source>
        <dbReference type="Proteomes" id="UP000399805"/>
    </source>
</evidence>
<proteinExistence type="predicted"/>
<reference evidence="2 3" key="1">
    <citation type="submission" date="2019-09" db="EMBL/GenBank/DDBJ databases">
        <authorList>
            <person name="Leyn A S."/>
        </authorList>
    </citation>
    <scope>NUCLEOTIDE SEQUENCE [LARGE SCALE GENOMIC DNA]</scope>
    <source>
        <strain evidence="2">AA231_1</strain>
    </source>
</reference>
<keyword evidence="3" id="KW-1185">Reference proteome</keyword>
<dbReference type="Proteomes" id="UP000399805">
    <property type="component" value="Unassembled WGS sequence"/>
</dbReference>
<feature type="transmembrane region" description="Helical" evidence="1">
    <location>
        <begin position="64"/>
        <end position="88"/>
    </location>
</feature>
<gene>
    <name evidence="2" type="ORF">AA23TX_01254</name>
</gene>
<keyword evidence="1" id="KW-0812">Transmembrane</keyword>
<feature type="transmembrane region" description="Helical" evidence="1">
    <location>
        <begin position="137"/>
        <end position="155"/>
    </location>
</feature>
<protein>
    <submittedName>
        <fullName evidence="2">Uncharacterized protein</fullName>
    </submittedName>
</protein>
<keyword evidence="1" id="KW-1133">Transmembrane helix</keyword>
<sequence length="158" mass="16256">MYEALSLLAALVSAVAAVVATWIAVAQWRLSRPGSPVTAPPRSSPAAPPQLPAARPAGRGLARAAAVAVALGAVTAVFSALGDLVFYAQQQESSPGQETWLSILLGTAVLAGAGALLLGLFVLLAGLVKRRGRSTRLGLLAIVLSQTFWLATWLTTFV</sequence>
<feature type="transmembrane region" description="Helical" evidence="1">
    <location>
        <begin position="100"/>
        <end position="125"/>
    </location>
</feature>
<keyword evidence="1" id="KW-0472">Membrane</keyword>
<dbReference type="EMBL" id="CABVGP010000001">
    <property type="protein sequence ID" value="VVJ16233.1"/>
    <property type="molecule type" value="Genomic_DNA"/>
</dbReference>
<name>A0A6I8LGK8_9PSEU</name>
<organism evidence="2 3">
    <name type="scientific">Amycolatopsis camponoti</name>
    <dbReference type="NCBI Taxonomy" id="2606593"/>
    <lineage>
        <taxon>Bacteria</taxon>
        <taxon>Bacillati</taxon>
        <taxon>Actinomycetota</taxon>
        <taxon>Actinomycetes</taxon>
        <taxon>Pseudonocardiales</taxon>
        <taxon>Pseudonocardiaceae</taxon>
        <taxon>Amycolatopsis</taxon>
    </lineage>
</organism>
<dbReference type="AlphaFoldDB" id="A0A6I8LGK8"/>
<feature type="transmembrane region" description="Helical" evidence="1">
    <location>
        <begin position="6"/>
        <end position="25"/>
    </location>
</feature>